<evidence type="ECO:0000256" key="1">
    <source>
        <dbReference type="SAM" id="Phobius"/>
    </source>
</evidence>
<proteinExistence type="predicted"/>
<evidence type="ECO:0000313" key="3">
    <source>
        <dbReference type="Proteomes" id="UP000034410"/>
    </source>
</evidence>
<dbReference type="InterPro" id="IPR034122">
    <property type="entry name" value="Retropepsin-like_bacterial"/>
</dbReference>
<dbReference type="GO" id="GO:0004190">
    <property type="term" value="F:aspartic-type endopeptidase activity"/>
    <property type="evidence" value="ECO:0007669"/>
    <property type="project" value="InterPro"/>
</dbReference>
<dbReference type="EMBL" id="CP011412">
    <property type="protein sequence ID" value="AKH20968.1"/>
    <property type="molecule type" value="Genomic_DNA"/>
</dbReference>
<dbReference type="CDD" id="cd05483">
    <property type="entry name" value="retropepsin_like_bacteria"/>
    <property type="match status" value="1"/>
</dbReference>
<dbReference type="InterPro" id="IPR001969">
    <property type="entry name" value="Aspartic_peptidase_AS"/>
</dbReference>
<dbReference type="NCBIfam" id="TIGR02281">
    <property type="entry name" value="clan_AA_DTGA"/>
    <property type="match status" value="1"/>
</dbReference>
<name>A0A0F7K200_9GAMM</name>
<reference evidence="2 3" key="1">
    <citation type="journal article" date="2015" name="Genome Announc.">
        <title>Complete Genome Sequence of Sedimenticola thiotaurini Strain SIP-G1, a Polyphosphate- and Polyhydroxyalkanoate-Accumulating Sulfur-Oxidizing Gammaproteobacterium Isolated from Salt Marsh Sediments.</title>
        <authorList>
            <person name="Flood B.E."/>
            <person name="Jones D.S."/>
            <person name="Bailey J.V."/>
        </authorList>
    </citation>
    <scope>NUCLEOTIDE SEQUENCE [LARGE SCALE GENOMIC DNA]</scope>
    <source>
        <strain evidence="2 3">SIP-G1</strain>
    </source>
</reference>
<keyword evidence="3" id="KW-1185">Reference proteome</keyword>
<evidence type="ECO:0000313" key="2">
    <source>
        <dbReference type="EMBL" id="AKH20968.1"/>
    </source>
</evidence>
<accession>A0A0F7K200</accession>
<organism evidence="2 3">
    <name type="scientific">Sedimenticola thiotaurini</name>
    <dbReference type="NCBI Taxonomy" id="1543721"/>
    <lineage>
        <taxon>Bacteria</taxon>
        <taxon>Pseudomonadati</taxon>
        <taxon>Pseudomonadota</taxon>
        <taxon>Gammaproteobacteria</taxon>
        <taxon>Chromatiales</taxon>
        <taxon>Sedimenticolaceae</taxon>
        <taxon>Sedimenticola</taxon>
    </lineage>
</organism>
<keyword evidence="2" id="KW-0645">Protease</keyword>
<sequence>MKSSGSSGARGIGRWMMILSWVLLLVLMSFLFSNILERQNNPNRDPVSLQDNQGNSQVVLKRNRAGHYVASGRINGHPVLFLLDTGATDVAISDELAERLELPRGRQILSQTANGTVVSWRTRLAEVGLGDITLRDVSASILPGMEGNDVLLGMSFLKRLEWTQRGNQLTLKKL</sequence>
<dbReference type="KEGG" id="seds:AAY24_12105"/>
<dbReference type="OrthoDB" id="185963at2"/>
<keyword evidence="1" id="KW-1133">Transmembrane helix</keyword>
<dbReference type="InterPro" id="IPR021109">
    <property type="entry name" value="Peptidase_aspartic_dom_sf"/>
</dbReference>
<keyword evidence="1" id="KW-0472">Membrane</keyword>
<dbReference type="GO" id="GO:0006508">
    <property type="term" value="P:proteolysis"/>
    <property type="evidence" value="ECO:0007669"/>
    <property type="project" value="UniProtKB-KW"/>
</dbReference>
<dbReference type="PROSITE" id="PS00141">
    <property type="entry name" value="ASP_PROTEASE"/>
    <property type="match status" value="1"/>
</dbReference>
<dbReference type="Proteomes" id="UP000034410">
    <property type="component" value="Chromosome"/>
</dbReference>
<keyword evidence="2" id="KW-0378">Hydrolase</keyword>
<keyword evidence="1" id="KW-0812">Transmembrane</keyword>
<feature type="transmembrane region" description="Helical" evidence="1">
    <location>
        <begin position="12"/>
        <end position="32"/>
    </location>
</feature>
<dbReference type="AlphaFoldDB" id="A0A0F7K200"/>
<protein>
    <submittedName>
        <fullName evidence="2">Aspartyl protease</fullName>
    </submittedName>
</protein>
<gene>
    <name evidence="2" type="ORF">AAY24_12105</name>
</gene>
<dbReference type="SUPFAM" id="SSF50630">
    <property type="entry name" value="Acid proteases"/>
    <property type="match status" value="1"/>
</dbReference>
<dbReference type="InterPro" id="IPR011969">
    <property type="entry name" value="Clan_AA_Asp_peptidase_C"/>
</dbReference>
<dbReference type="Pfam" id="PF13975">
    <property type="entry name" value="gag-asp_proteas"/>
    <property type="match status" value="1"/>
</dbReference>
<dbReference type="Gene3D" id="2.40.70.10">
    <property type="entry name" value="Acid Proteases"/>
    <property type="match status" value="1"/>
</dbReference>